<feature type="region of interest" description="Disordered" evidence="8">
    <location>
        <begin position="378"/>
        <end position="404"/>
    </location>
</feature>
<proteinExistence type="inferred from homology"/>
<evidence type="ECO:0000256" key="4">
    <source>
        <dbReference type="ARBA" id="ARBA00022853"/>
    </source>
</evidence>
<feature type="region of interest" description="Disordered" evidence="8">
    <location>
        <begin position="1"/>
        <end position="102"/>
    </location>
</feature>
<evidence type="ECO:0000313" key="11">
    <source>
        <dbReference type="Proteomes" id="UP000812966"/>
    </source>
</evidence>
<comment type="similarity">
    <text evidence="2">Belongs to the SWC4 family.</text>
</comment>
<dbReference type="InterPro" id="IPR032563">
    <property type="entry name" value="DAMP1_SANT-like"/>
</dbReference>
<feature type="domain" description="DAMP1 SANT/Myb-like" evidence="9">
    <location>
        <begin position="192"/>
        <end position="267"/>
    </location>
</feature>
<dbReference type="GO" id="GO:0006338">
    <property type="term" value="P:chromatin remodeling"/>
    <property type="evidence" value="ECO:0007669"/>
    <property type="project" value="InterPro"/>
</dbReference>
<keyword evidence="4" id="KW-0156">Chromatin regulator</keyword>
<feature type="region of interest" description="Disordered" evidence="8">
    <location>
        <begin position="520"/>
        <end position="565"/>
    </location>
</feature>
<dbReference type="GO" id="GO:0006281">
    <property type="term" value="P:DNA repair"/>
    <property type="evidence" value="ECO:0007669"/>
    <property type="project" value="InterPro"/>
</dbReference>
<evidence type="ECO:0000313" key="10">
    <source>
        <dbReference type="EMBL" id="KAG7544237.1"/>
    </source>
</evidence>
<comment type="subcellular location">
    <subcellularLocation>
        <location evidence="1">Nucleus</location>
    </subcellularLocation>
</comment>
<keyword evidence="5" id="KW-0805">Transcription regulation</keyword>
<feature type="compositionally biased region" description="Low complexity" evidence="8">
    <location>
        <begin position="520"/>
        <end position="534"/>
    </location>
</feature>
<dbReference type="Gene3D" id="1.10.10.60">
    <property type="entry name" value="Homeodomain-like"/>
    <property type="match status" value="1"/>
</dbReference>
<organism evidence="10 11">
    <name type="scientific">Filobasidium floriforme</name>
    <dbReference type="NCBI Taxonomy" id="5210"/>
    <lineage>
        <taxon>Eukaryota</taxon>
        <taxon>Fungi</taxon>
        <taxon>Dikarya</taxon>
        <taxon>Basidiomycota</taxon>
        <taxon>Agaricomycotina</taxon>
        <taxon>Tremellomycetes</taxon>
        <taxon>Filobasidiales</taxon>
        <taxon>Filobasidiaceae</taxon>
        <taxon>Filobasidium</taxon>
    </lineage>
</organism>
<feature type="compositionally biased region" description="Polar residues" evidence="8">
    <location>
        <begin position="69"/>
        <end position="100"/>
    </location>
</feature>
<evidence type="ECO:0000256" key="7">
    <source>
        <dbReference type="ARBA" id="ARBA00023242"/>
    </source>
</evidence>
<reference evidence="10" key="1">
    <citation type="submission" date="2020-04" db="EMBL/GenBank/DDBJ databases">
        <title>Analysis of mating type loci in Filobasidium floriforme.</title>
        <authorList>
            <person name="Nowrousian M."/>
        </authorList>
    </citation>
    <scope>NUCLEOTIDE SEQUENCE</scope>
    <source>
        <strain evidence="10">CBS 6242</strain>
    </source>
</reference>
<feature type="compositionally biased region" description="Polar residues" evidence="8">
    <location>
        <begin position="142"/>
        <end position="155"/>
    </location>
</feature>
<feature type="compositionally biased region" description="Basic and acidic residues" evidence="8">
    <location>
        <begin position="32"/>
        <end position="46"/>
    </location>
</feature>
<dbReference type="AlphaFoldDB" id="A0A8K0NQX0"/>
<dbReference type="Pfam" id="PF16282">
    <property type="entry name" value="SANT_DAMP1_like"/>
    <property type="match status" value="1"/>
</dbReference>
<keyword evidence="7" id="KW-0539">Nucleus</keyword>
<dbReference type="PANTHER" id="PTHR12855">
    <property type="entry name" value="DNA METHYLTRANSFERASE 1-ASSOCIATED PROTEIN 1 FAMILY MEMBER"/>
    <property type="match status" value="1"/>
</dbReference>
<dbReference type="EMBL" id="JABELV010000061">
    <property type="protein sequence ID" value="KAG7544237.1"/>
    <property type="molecule type" value="Genomic_DNA"/>
</dbReference>
<feature type="region of interest" description="Disordered" evidence="8">
    <location>
        <begin position="138"/>
        <end position="159"/>
    </location>
</feature>
<keyword evidence="11" id="KW-1185">Reference proteome</keyword>
<feature type="compositionally biased region" description="Low complexity" evidence="8">
    <location>
        <begin position="17"/>
        <end position="31"/>
    </location>
</feature>
<dbReference type="PANTHER" id="PTHR12855:SF10">
    <property type="entry name" value="DNA METHYLTRANSFERASE 1-ASSOCIATED PROTEIN 1"/>
    <property type="match status" value="1"/>
</dbReference>
<dbReference type="GO" id="GO:0035267">
    <property type="term" value="C:NuA4 histone acetyltransferase complex"/>
    <property type="evidence" value="ECO:0007669"/>
    <property type="project" value="InterPro"/>
</dbReference>
<dbReference type="GO" id="GO:0003714">
    <property type="term" value="F:transcription corepressor activity"/>
    <property type="evidence" value="ECO:0007669"/>
    <property type="project" value="TreeGrafter"/>
</dbReference>
<dbReference type="GO" id="GO:0000812">
    <property type="term" value="C:Swr1 complex"/>
    <property type="evidence" value="ECO:0007669"/>
    <property type="project" value="TreeGrafter"/>
</dbReference>
<evidence type="ECO:0000256" key="2">
    <source>
        <dbReference type="ARBA" id="ARBA00006918"/>
    </source>
</evidence>
<evidence type="ECO:0000259" key="9">
    <source>
        <dbReference type="Pfam" id="PF16282"/>
    </source>
</evidence>
<evidence type="ECO:0000256" key="5">
    <source>
        <dbReference type="ARBA" id="ARBA00023015"/>
    </source>
</evidence>
<sequence length="572" mass="63140">MEVDAGNEEQARTARQAENGNGAASGSGSVNKDNDDGKFKVPEREFPIPTRKIIQIEGRRRDDLVPHQGLTSSHSNSNVATKPSTRNQAQSFNQPGQAQIQAPEKMDGLTRELYALIGDNAPSLAQVRAELAGLGGVGGSGRQTPFQPSNRSTPLTLHHWRPLPTAPIIQGTAGKVEEKDPFEAFGREGNGPNVMSYSQVEYEAWLTDDKWTPHETNYLFSLLKTYDLRFLVVTDRYAYVPPGGKTGQDGTMEEIKDRYYTVCRRLLRNRPAVDEAFKEKMVKAFDYDIHREVARKKYANSLFHLTRPQMLEEEALYVELKRMEQTERRYRSDREELMRVMGGLDSGVLVPGEQGNRAFGRGEAIGVGVARGADGSVLADKLKKRRRGEDGEPAQDVDMPPPPPVKKKVDPMFGEYERNNITRVPPQPGQLTTSRNTHQPVYLRSTRLPTPKPHLATKTNALLSQMSISTVRLVMPTRDNVVALEKVIHSAEGLVEMKRLVDRVEVEVRTLKAQRDGIVPTPAGAATGSAAVPVDSSGSAGVEDLTPKSEDGPEMTGSVPKSVSAQARRVIF</sequence>
<protein>
    <recommendedName>
        <fullName evidence="3">SWR1-complex protein 4</fullName>
    </recommendedName>
</protein>
<keyword evidence="6" id="KW-0804">Transcription</keyword>
<evidence type="ECO:0000256" key="3">
    <source>
        <dbReference type="ARBA" id="ARBA00019132"/>
    </source>
</evidence>
<dbReference type="GO" id="GO:0000122">
    <property type="term" value="P:negative regulation of transcription by RNA polymerase II"/>
    <property type="evidence" value="ECO:0007669"/>
    <property type="project" value="TreeGrafter"/>
</dbReference>
<name>A0A8K0NQX0_9TREE</name>
<evidence type="ECO:0000256" key="1">
    <source>
        <dbReference type="ARBA" id="ARBA00004123"/>
    </source>
</evidence>
<comment type="caution">
    <text evidence="10">The sequence shown here is derived from an EMBL/GenBank/DDBJ whole genome shotgun (WGS) entry which is preliminary data.</text>
</comment>
<dbReference type="InterPro" id="IPR027109">
    <property type="entry name" value="Swc4/Dmap1"/>
</dbReference>
<evidence type="ECO:0000256" key="6">
    <source>
        <dbReference type="ARBA" id="ARBA00023163"/>
    </source>
</evidence>
<dbReference type="OrthoDB" id="19740at2759"/>
<gene>
    <name evidence="10" type="ORF">FFLO_03350</name>
</gene>
<accession>A0A8K0NQX0</accession>
<dbReference type="Proteomes" id="UP000812966">
    <property type="component" value="Unassembled WGS sequence"/>
</dbReference>
<evidence type="ECO:0000256" key="8">
    <source>
        <dbReference type="SAM" id="MobiDB-lite"/>
    </source>
</evidence>